<evidence type="ECO:0000313" key="2">
    <source>
        <dbReference type="Proteomes" id="UP001209730"/>
    </source>
</evidence>
<dbReference type="AlphaFoldDB" id="A0AB35HVF9"/>
<accession>A0AB35HVF9</accession>
<organism evidence="1 2">
    <name type="scientific">Microbulbifer thermotolerans</name>
    <dbReference type="NCBI Taxonomy" id="252514"/>
    <lineage>
        <taxon>Bacteria</taxon>
        <taxon>Pseudomonadati</taxon>
        <taxon>Pseudomonadota</taxon>
        <taxon>Gammaproteobacteria</taxon>
        <taxon>Cellvibrionales</taxon>
        <taxon>Microbulbiferaceae</taxon>
        <taxon>Microbulbifer</taxon>
    </lineage>
</organism>
<name>A0AB35HVF9_MICTH</name>
<comment type="caution">
    <text evidence="1">The sequence shown here is derived from an EMBL/GenBank/DDBJ whole genome shotgun (WGS) entry which is preliminary data.</text>
</comment>
<proteinExistence type="predicted"/>
<dbReference type="Proteomes" id="UP001209730">
    <property type="component" value="Unassembled WGS sequence"/>
</dbReference>
<evidence type="ECO:0000313" key="1">
    <source>
        <dbReference type="EMBL" id="MCX2801105.1"/>
    </source>
</evidence>
<dbReference type="Pfam" id="PF04411">
    <property type="entry name" value="PDDEXK_7"/>
    <property type="match status" value="1"/>
</dbReference>
<dbReference type="RefSeq" id="WP_266002195.1">
    <property type="nucleotide sequence ID" value="NZ_JAPHQA010000027.1"/>
</dbReference>
<protein>
    <submittedName>
        <fullName evidence="1">Nuclease domain-containing protein</fullName>
    </submittedName>
</protein>
<sequence length="861" mass="100099">MQPFEVRYLDVQWRDPDTVIKLEASREPLELERLGSGWAVQTLTFPSLGHYIGIRVTSKKLKHTPYFLLADGRREMMLPLNVPGTEDIWWIQKGEWHQNTKRYLSELYRTAGRVELIIQEQSLTIENNTSNFSVSELEYYLNDFKNSLWMLILDNESAAHAQIEKEAPGVFDHDVLKLFSSFVDSVESLIKKPNMVLNEVQSRRPARSVRPVMKTFREIVTHPNAKLLTSRDYSESYDTAENRYIHHAVNRFIYVMKSLLRVLSAQDVLLDQRLAQEKKWLDTYANQAKKRIDPSVFDNEIQAIKRNIEDLQKQLSDILYNTTFQYDPRPECLKKYDDSYVVEVGECYGKRRGQYFVKKLNGEDFRKKYETYLVLVFPENLDVSDVEYILKKYPIKISGILSKHKNFNSKNVEYFEICFSEVKSIEVLPPKELIRLEKRKDELELTDWVEPLTLQELQERDIEANVVRRKLRKYATLKNDIFYFSKSISSLLNRIKPIQDFFIANKIKTQHSCPNSMTFVQDPAYASAKSHFRKISSINGIDESIIASLVLIDSIGLVNISNLYEKWCLIKIINILVNVYGFETSNDWQRTLIDSVLKSRTDIEIQMKSEIRQQRIILTYEKTLSSGKRPDFVLDLFSKKYINDKNKWFFNGEVKFRLVLDAKFRGDVSEDVINRLVDQLYFDAESVNGGKDYSEGGTNQVFIIHPSRSVIDSRTSPLEWGNSCDYGQANSVRHCYGSIFLSPTLSESDTTDNLQRLFGMFLQKHSHILMESGGKRLFWHNMCCVGCGNSDHKSLAVTLSPTKSGSDRWIIECKRCGVRTIKTICVSCHNEIFKNGPKWTYHRTRAEQTSNVVCPECETFL</sequence>
<reference evidence="1" key="1">
    <citation type="submission" date="2022-11" db="EMBL/GenBank/DDBJ databases">
        <title>Chitin-degrading and fungicidal potential of chitinolytic bacterial strains from marine environment of the Pacific Ocean regions.</title>
        <authorList>
            <person name="Pentekhina I."/>
            <person name="Nedashkovskaya O."/>
            <person name="Seitkalieva A."/>
            <person name="Podvolotskaya A."/>
            <person name="Tekutyeva L."/>
            <person name="Balabanova L."/>
        </authorList>
    </citation>
    <scope>NUCLEOTIDE SEQUENCE</scope>
    <source>
        <strain evidence="1">KMM 6838</strain>
    </source>
</reference>
<dbReference type="EMBL" id="JAPHQB010000006">
    <property type="protein sequence ID" value="MCX2801105.1"/>
    <property type="molecule type" value="Genomic_DNA"/>
</dbReference>
<gene>
    <name evidence="1" type="ORF">OQJ68_04810</name>
</gene>
<dbReference type="InterPro" id="IPR007505">
    <property type="entry name" value="PDDEXK_7"/>
</dbReference>